<dbReference type="Pfam" id="PF08856">
    <property type="entry name" value="DUF1826"/>
    <property type="match status" value="2"/>
</dbReference>
<evidence type="ECO:0008006" key="3">
    <source>
        <dbReference type="Google" id="ProtNLM"/>
    </source>
</evidence>
<proteinExistence type="predicted"/>
<protein>
    <recommendedName>
        <fullName evidence="3">DUF1826 domain-containing protein</fullName>
    </recommendedName>
</protein>
<reference evidence="2" key="1">
    <citation type="journal article" date="2019" name="Int. J. Syst. Evol. Microbiol.">
        <title>The Global Catalogue of Microorganisms (GCM) 10K type strain sequencing project: providing services to taxonomists for standard genome sequencing and annotation.</title>
        <authorList>
            <consortium name="The Broad Institute Genomics Platform"/>
            <consortium name="The Broad Institute Genome Sequencing Center for Infectious Disease"/>
            <person name="Wu L."/>
            <person name="Ma J."/>
        </authorList>
    </citation>
    <scope>NUCLEOTIDE SEQUENCE [LARGE SCALE GENOMIC DNA]</scope>
    <source>
        <strain evidence="2">CGMCC 1.12923</strain>
    </source>
</reference>
<gene>
    <name evidence="1" type="ORF">GCM10011357_34500</name>
</gene>
<name>A0ABQ1RNZ8_9ALTE</name>
<accession>A0ABQ1RNZ8</accession>
<dbReference type="EMBL" id="BMGJ01000018">
    <property type="protein sequence ID" value="GGD76587.1"/>
    <property type="molecule type" value="Genomic_DNA"/>
</dbReference>
<comment type="caution">
    <text evidence="1">The sequence shown here is derived from an EMBL/GenBank/DDBJ whole genome shotgun (WGS) entry which is preliminary data.</text>
</comment>
<evidence type="ECO:0000313" key="2">
    <source>
        <dbReference type="Proteomes" id="UP000614272"/>
    </source>
</evidence>
<dbReference type="RefSeq" id="WP_099036059.1">
    <property type="nucleotide sequence ID" value="NZ_BMGJ01000018.1"/>
</dbReference>
<evidence type="ECO:0000313" key="1">
    <source>
        <dbReference type="EMBL" id="GGD76587.1"/>
    </source>
</evidence>
<dbReference type="Proteomes" id="UP000614272">
    <property type="component" value="Unassembled WGS sequence"/>
</dbReference>
<sequence>MTTATTGQKPSYQISTHAQVLSAIFARETNLCVWQRTLPDSTQRYIALLQKHTRYLNLTRQVTAQNVTELLAPCLPEGEGKTVLIEDIALLTEMLICLFDCQPDNEGRGVVHRSPALAAGTKRLLLTLDPDSLFTGLQADE</sequence>
<dbReference type="InterPro" id="IPR014955">
    <property type="entry name" value="DUF1826"/>
</dbReference>
<keyword evidence="2" id="KW-1185">Reference proteome</keyword>
<organism evidence="1 2">
    <name type="scientific">Lacimicrobium alkaliphilum</name>
    <dbReference type="NCBI Taxonomy" id="1526571"/>
    <lineage>
        <taxon>Bacteria</taxon>
        <taxon>Pseudomonadati</taxon>
        <taxon>Pseudomonadota</taxon>
        <taxon>Gammaproteobacteria</taxon>
        <taxon>Alteromonadales</taxon>
        <taxon>Alteromonadaceae</taxon>
        <taxon>Lacimicrobium</taxon>
    </lineage>
</organism>